<organism evidence="2 3">
    <name type="scientific">Herpetosiphon geysericola</name>
    <dbReference type="NCBI Taxonomy" id="70996"/>
    <lineage>
        <taxon>Bacteria</taxon>
        <taxon>Bacillati</taxon>
        <taxon>Chloroflexota</taxon>
        <taxon>Chloroflexia</taxon>
        <taxon>Herpetosiphonales</taxon>
        <taxon>Herpetosiphonaceae</taxon>
        <taxon>Herpetosiphon</taxon>
    </lineage>
</organism>
<dbReference type="AlphaFoldDB" id="A0A0P6XY57"/>
<keyword evidence="1" id="KW-0175">Coiled coil</keyword>
<sequence length="97" mass="11326">MVKQKILATLSNITSVRAQVDGYRQRFQDLKPWWPVLIPFLLWRGKRAYDRELKAVGVKLGEAALKKAQEQHKLEQQQTKLIETQAKINQKTKKGRN</sequence>
<keyword evidence="3" id="KW-1185">Reference proteome</keyword>
<evidence type="ECO:0000313" key="3">
    <source>
        <dbReference type="Proteomes" id="UP000050277"/>
    </source>
</evidence>
<proteinExistence type="predicted"/>
<feature type="coiled-coil region" evidence="1">
    <location>
        <begin position="65"/>
        <end position="94"/>
    </location>
</feature>
<dbReference type="EMBL" id="LGKP01000035">
    <property type="protein sequence ID" value="KPL81451.1"/>
    <property type="molecule type" value="Genomic_DNA"/>
</dbReference>
<evidence type="ECO:0000256" key="1">
    <source>
        <dbReference type="SAM" id="Coils"/>
    </source>
</evidence>
<reference evidence="2 3" key="1">
    <citation type="submission" date="2015-07" db="EMBL/GenBank/DDBJ databases">
        <title>Whole genome sequence of Herpetosiphon geysericola DSM 7119.</title>
        <authorList>
            <person name="Hemp J."/>
            <person name="Ward L.M."/>
            <person name="Pace L.A."/>
            <person name="Fischer W.W."/>
        </authorList>
    </citation>
    <scope>NUCLEOTIDE SEQUENCE [LARGE SCALE GENOMIC DNA]</scope>
    <source>
        <strain evidence="2 3">DSM 7119</strain>
    </source>
</reference>
<dbReference type="OrthoDB" id="9835614at2"/>
<protein>
    <submittedName>
        <fullName evidence="2">Uncharacterized protein</fullName>
    </submittedName>
</protein>
<dbReference type="RefSeq" id="WP_054536750.1">
    <property type="nucleotide sequence ID" value="NZ_LGKP01000035.1"/>
</dbReference>
<evidence type="ECO:0000313" key="2">
    <source>
        <dbReference type="EMBL" id="KPL81451.1"/>
    </source>
</evidence>
<comment type="caution">
    <text evidence="2">The sequence shown here is derived from an EMBL/GenBank/DDBJ whole genome shotgun (WGS) entry which is preliminary data.</text>
</comment>
<dbReference type="Proteomes" id="UP000050277">
    <property type="component" value="Unassembled WGS sequence"/>
</dbReference>
<accession>A0A0P6XY57</accession>
<name>A0A0P6XY57_9CHLR</name>
<gene>
    <name evidence="2" type="ORF">SE18_22735</name>
</gene>